<reference evidence="8 9" key="1">
    <citation type="submission" date="2019-03" db="EMBL/GenBank/DDBJ databases">
        <title>Genomic Encyclopedia of Type Strains, Phase IV (KMG-IV): sequencing the most valuable type-strain genomes for metagenomic binning, comparative biology and taxonomic classification.</title>
        <authorList>
            <person name="Goeker M."/>
        </authorList>
    </citation>
    <scope>NUCLEOTIDE SEQUENCE [LARGE SCALE GENOMIC DNA]</scope>
    <source>
        <strain evidence="8 9">DSM 24766</strain>
    </source>
</reference>
<organism evidence="8 9">
    <name type="scientific">Rhodovulum bhavnagarense</name>
    <dbReference type="NCBI Taxonomy" id="992286"/>
    <lineage>
        <taxon>Bacteria</taxon>
        <taxon>Pseudomonadati</taxon>
        <taxon>Pseudomonadota</taxon>
        <taxon>Alphaproteobacteria</taxon>
        <taxon>Rhodobacterales</taxon>
        <taxon>Paracoccaceae</taxon>
        <taxon>Rhodovulum</taxon>
    </lineage>
</organism>
<evidence type="ECO:0000259" key="7">
    <source>
        <dbReference type="Pfam" id="PF00482"/>
    </source>
</evidence>
<gene>
    <name evidence="8" type="ORF">EV663_10785</name>
</gene>
<feature type="transmembrane region" description="Helical" evidence="6">
    <location>
        <begin position="64"/>
        <end position="84"/>
    </location>
</feature>
<evidence type="ECO:0000256" key="1">
    <source>
        <dbReference type="ARBA" id="ARBA00004651"/>
    </source>
</evidence>
<dbReference type="Pfam" id="PF00482">
    <property type="entry name" value="T2SSF"/>
    <property type="match status" value="1"/>
</dbReference>
<keyword evidence="9" id="KW-1185">Reference proteome</keyword>
<dbReference type="OrthoDB" id="9803381at2"/>
<dbReference type="PROSITE" id="PS51257">
    <property type="entry name" value="PROKAR_LIPOPROTEIN"/>
    <property type="match status" value="1"/>
</dbReference>
<dbReference type="InterPro" id="IPR042094">
    <property type="entry name" value="T2SS_GspF_sf"/>
</dbReference>
<feature type="domain" description="Type II secretion system protein GspF" evidence="7">
    <location>
        <begin position="106"/>
        <end position="226"/>
    </location>
</feature>
<keyword evidence="3 6" id="KW-0812">Transmembrane</keyword>
<dbReference type="PANTHER" id="PTHR35007:SF1">
    <property type="entry name" value="PILUS ASSEMBLY PROTEIN"/>
    <property type="match status" value="1"/>
</dbReference>
<dbReference type="Proteomes" id="UP000295050">
    <property type="component" value="Unassembled WGS sequence"/>
</dbReference>
<feature type="transmembrane region" description="Helical" evidence="6">
    <location>
        <begin position="35"/>
        <end position="58"/>
    </location>
</feature>
<comment type="subcellular location">
    <subcellularLocation>
        <location evidence="1">Cell membrane</location>
        <topology evidence="1">Multi-pass membrane protein</topology>
    </subcellularLocation>
</comment>
<evidence type="ECO:0000256" key="5">
    <source>
        <dbReference type="ARBA" id="ARBA00023136"/>
    </source>
</evidence>
<feature type="transmembrane region" description="Helical" evidence="6">
    <location>
        <begin position="207"/>
        <end position="228"/>
    </location>
</feature>
<proteinExistence type="predicted"/>
<dbReference type="GO" id="GO:0005886">
    <property type="term" value="C:plasma membrane"/>
    <property type="evidence" value="ECO:0007669"/>
    <property type="project" value="UniProtKB-SubCell"/>
</dbReference>
<dbReference type="PANTHER" id="PTHR35007">
    <property type="entry name" value="INTEGRAL MEMBRANE PROTEIN-RELATED"/>
    <property type="match status" value="1"/>
</dbReference>
<accession>A0A4R2RC20</accession>
<dbReference type="Gene3D" id="1.20.81.30">
    <property type="entry name" value="Type II secretion system (T2SS), domain F"/>
    <property type="match status" value="1"/>
</dbReference>
<evidence type="ECO:0000256" key="4">
    <source>
        <dbReference type="ARBA" id="ARBA00022989"/>
    </source>
</evidence>
<name>A0A4R2RC20_9RHOB</name>
<feature type="transmembrane region" description="Helical" evidence="6">
    <location>
        <begin position="6"/>
        <end position="23"/>
    </location>
</feature>
<evidence type="ECO:0000256" key="3">
    <source>
        <dbReference type="ARBA" id="ARBA00022692"/>
    </source>
</evidence>
<evidence type="ECO:0000313" key="9">
    <source>
        <dbReference type="Proteomes" id="UP000295050"/>
    </source>
</evidence>
<keyword evidence="2" id="KW-1003">Cell membrane</keyword>
<dbReference type="AlphaFoldDB" id="A0A4R2RC20"/>
<keyword evidence="5 6" id="KW-0472">Membrane</keyword>
<dbReference type="EMBL" id="SLXU01000007">
    <property type="protein sequence ID" value="TCP60910.1"/>
    <property type="molecule type" value="Genomic_DNA"/>
</dbReference>
<comment type="caution">
    <text evidence="8">The sequence shown here is derived from an EMBL/GenBank/DDBJ whole genome shotgun (WGS) entry which is preliminary data.</text>
</comment>
<evidence type="ECO:0000256" key="2">
    <source>
        <dbReference type="ARBA" id="ARBA00022475"/>
    </source>
</evidence>
<protein>
    <submittedName>
        <fullName evidence="8">Tight adherence protein B</fullName>
    </submittedName>
</protein>
<feature type="transmembrane region" description="Helical" evidence="6">
    <location>
        <begin position="240"/>
        <end position="260"/>
    </location>
</feature>
<evidence type="ECO:0000313" key="8">
    <source>
        <dbReference type="EMBL" id="TCP60910.1"/>
    </source>
</evidence>
<sequence length="268" mass="29270">MDRLAVFIPAMIAIGCLLALVFFRPGRFAEAFRDLRAQAPLLWMLAGAMAGVGGVMLWRYPLVTGIWVAGLGGTAAGGILLARLRRKRRLAIFSEQFMRVLGVLKRGLRSGLPLNRCIEIVVSEFDGPIRTEFAKVLNDVGLGMPLADALERMADRVPLREVRFFAVAMAVQSRTGGSLTETLENLSETLYSFKRLRQKIDAFSQEARVSATIIGVLPFLLTVAIILLNPGYIGVFLETGLGMALAAGALAWIGIGVMVMRRMIRFDG</sequence>
<dbReference type="RefSeq" id="WP_132951463.1">
    <property type="nucleotide sequence ID" value="NZ_SLXU01000007.1"/>
</dbReference>
<dbReference type="InterPro" id="IPR018076">
    <property type="entry name" value="T2SS_GspF_dom"/>
</dbReference>
<keyword evidence="4 6" id="KW-1133">Transmembrane helix</keyword>
<evidence type="ECO:0000256" key="6">
    <source>
        <dbReference type="SAM" id="Phobius"/>
    </source>
</evidence>